<organism evidence="1 2">
    <name type="scientific">Abyssobacteria bacterium (strain SURF_5)</name>
    <dbReference type="NCBI Taxonomy" id="2093360"/>
    <lineage>
        <taxon>Bacteria</taxon>
        <taxon>Pseudomonadati</taxon>
        <taxon>Candidatus Hydrogenedentota</taxon>
        <taxon>Candidatus Abyssobacteria</taxon>
    </lineage>
</organism>
<reference evidence="1 2" key="1">
    <citation type="journal article" date="2017" name="ISME J.">
        <title>Energy and carbon metabolisms in a deep terrestrial subsurface fluid microbial community.</title>
        <authorList>
            <person name="Momper L."/>
            <person name="Jungbluth S.P."/>
            <person name="Lee M.D."/>
            <person name="Amend J.P."/>
        </authorList>
    </citation>
    <scope>NUCLEOTIDE SEQUENCE [LARGE SCALE GENOMIC DNA]</scope>
    <source>
        <strain evidence="1">SURF_5</strain>
    </source>
</reference>
<accession>A0A3A4NKL5</accession>
<name>A0A3A4NKL5_ABYX5</name>
<dbReference type="Proteomes" id="UP000265882">
    <property type="component" value="Unassembled WGS sequence"/>
</dbReference>
<proteinExistence type="predicted"/>
<sequence length="61" mass="6796">MFHYQAAGINYPPDSTEERPDVIEFPLQVEEKASVIHWQRSDACNAARKAGTFASSSQEAI</sequence>
<dbReference type="EMBL" id="QZKU01000129">
    <property type="protein sequence ID" value="RJP15984.1"/>
    <property type="molecule type" value="Genomic_DNA"/>
</dbReference>
<protein>
    <submittedName>
        <fullName evidence="1">Uncharacterized protein</fullName>
    </submittedName>
</protein>
<dbReference type="AlphaFoldDB" id="A0A3A4NKL5"/>
<evidence type="ECO:0000313" key="2">
    <source>
        <dbReference type="Proteomes" id="UP000265882"/>
    </source>
</evidence>
<comment type="caution">
    <text evidence="1">The sequence shown here is derived from an EMBL/GenBank/DDBJ whole genome shotgun (WGS) entry which is preliminary data.</text>
</comment>
<gene>
    <name evidence="1" type="ORF">C4520_19600</name>
</gene>
<evidence type="ECO:0000313" key="1">
    <source>
        <dbReference type="EMBL" id="RJP15984.1"/>
    </source>
</evidence>